<dbReference type="GO" id="GO:0016787">
    <property type="term" value="F:hydrolase activity"/>
    <property type="evidence" value="ECO:0007669"/>
    <property type="project" value="UniProtKB-KW"/>
</dbReference>
<evidence type="ECO:0000313" key="2">
    <source>
        <dbReference type="EMBL" id="OWJ65675.1"/>
    </source>
</evidence>
<comment type="caution">
    <text evidence="2">The sequence shown here is derived from an EMBL/GenBank/DDBJ whole genome shotgun (WGS) entry which is preliminary data.</text>
</comment>
<dbReference type="PANTHER" id="PTHR43283">
    <property type="entry name" value="BETA-LACTAMASE-RELATED"/>
    <property type="match status" value="1"/>
</dbReference>
<protein>
    <submittedName>
        <fullName evidence="2">Serine hydrolase</fullName>
    </submittedName>
</protein>
<reference evidence="3" key="1">
    <citation type="submission" date="2017-05" db="EMBL/GenBank/DDBJ databases">
        <authorList>
            <person name="Macchi M."/>
            <person name="Festa S."/>
            <person name="Coppotelli B.M."/>
            <person name="Morelli I.S."/>
        </authorList>
    </citation>
    <scope>NUCLEOTIDE SEQUENCE [LARGE SCALE GENOMIC DNA]</scope>
    <source>
        <strain evidence="3">I</strain>
    </source>
</reference>
<gene>
    <name evidence="2" type="ORF">BWR60_18190</name>
</gene>
<organism evidence="2 3">
    <name type="scientific">Inquilinus limosus</name>
    <dbReference type="NCBI Taxonomy" id="171674"/>
    <lineage>
        <taxon>Bacteria</taxon>
        <taxon>Pseudomonadati</taxon>
        <taxon>Pseudomonadota</taxon>
        <taxon>Alphaproteobacteria</taxon>
        <taxon>Rhodospirillales</taxon>
        <taxon>Rhodospirillaceae</taxon>
        <taxon>Inquilinus</taxon>
    </lineage>
</organism>
<dbReference type="InterPro" id="IPR012338">
    <property type="entry name" value="Beta-lactam/transpept-like"/>
</dbReference>
<dbReference type="Proteomes" id="UP000196655">
    <property type="component" value="Unassembled WGS sequence"/>
</dbReference>
<dbReference type="Gene3D" id="3.40.710.10">
    <property type="entry name" value="DD-peptidase/beta-lactamase superfamily"/>
    <property type="match status" value="1"/>
</dbReference>
<sequence>MTGGELRWSAAAEAAAGIAAAWGPGEPGGGVAVFDARELRVEACGGVDSLAGGSAFSGDTVVRYASVTKHVFAALALSHGGIGLDDPLGGLLPSLRGDLAAVTAGRALDMTGGLPDLGETLSLLGVPQGAAVGREESLEVLYRLTGLNFPSGHEISYSNTGYRLLDAALLRRGTAFADLVRDRIAGPLGIGFRVPETWVDPIRGLAPGYWKDGTGAWQLATSGRHLSASGCLTGSLHDLVRWQQAVLSDRGPGQGVLARLGAPRPLADGRPTGYGLGLAWTRLGARRLVGHGGSLLGYKTHFLLDPEQGVGAAVVSNREDTVSHGTALTLMAALLGEDLPQRGTSIPDGLYVAEQGPEWLELKDGVASFLGTGETLYPGEDGWSVSLSAHFPMRLRWTGAVVEGEIGHAARRFRPVAPDGVLDRVQGEWRCPEFHAGVTIAGERLVIGAGPVRMSAPLLPLGGGRLLAEGREGAWPLRIGLAFDGDTARLALNRSRVLRFRRAI</sequence>
<proteinExistence type="predicted"/>
<dbReference type="OrthoDB" id="119951at2"/>
<dbReference type="STRING" id="1122125.GCA_000423185_02792"/>
<dbReference type="InterPro" id="IPR001466">
    <property type="entry name" value="Beta-lactam-related"/>
</dbReference>
<dbReference type="EMBL" id="NHON01000033">
    <property type="protein sequence ID" value="OWJ65675.1"/>
    <property type="molecule type" value="Genomic_DNA"/>
</dbReference>
<dbReference type="SUPFAM" id="SSF56601">
    <property type="entry name" value="beta-lactamase/transpeptidase-like"/>
    <property type="match status" value="1"/>
</dbReference>
<evidence type="ECO:0000259" key="1">
    <source>
        <dbReference type="Pfam" id="PF00144"/>
    </source>
</evidence>
<keyword evidence="3" id="KW-1185">Reference proteome</keyword>
<name>A0A211ZK62_9PROT</name>
<dbReference type="RefSeq" id="WP_088152448.1">
    <property type="nucleotide sequence ID" value="NZ_NHON01000033.1"/>
</dbReference>
<evidence type="ECO:0000313" key="3">
    <source>
        <dbReference type="Proteomes" id="UP000196655"/>
    </source>
</evidence>
<keyword evidence="2" id="KW-0378">Hydrolase</keyword>
<accession>A0A211ZK62</accession>
<dbReference type="Pfam" id="PF00144">
    <property type="entry name" value="Beta-lactamase"/>
    <property type="match status" value="1"/>
</dbReference>
<dbReference type="InterPro" id="IPR050789">
    <property type="entry name" value="Diverse_Enzym_Activities"/>
</dbReference>
<dbReference type="AlphaFoldDB" id="A0A211ZK62"/>
<feature type="domain" description="Beta-lactamase-related" evidence="1">
    <location>
        <begin position="25"/>
        <end position="332"/>
    </location>
</feature>